<accession>A0A2T0WXG2</accession>
<evidence type="ECO:0000313" key="1">
    <source>
        <dbReference type="EMBL" id="RCW37517.1"/>
    </source>
</evidence>
<organism evidence="1 2">
    <name type="scientific">Marinilabilia salmonicolor</name>
    <dbReference type="NCBI Taxonomy" id="989"/>
    <lineage>
        <taxon>Bacteria</taxon>
        <taxon>Pseudomonadati</taxon>
        <taxon>Bacteroidota</taxon>
        <taxon>Bacteroidia</taxon>
        <taxon>Marinilabiliales</taxon>
        <taxon>Marinilabiliaceae</taxon>
        <taxon>Marinilabilia</taxon>
    </lineage>
</organism>
<reference evidence="1 2" key="1">
    <citation type="submission" date="2018-07" db="EMBL/GenBank/DDBJ databases">
        <title>Freshwater and sediment microbial communities from various areas in North America, analyzing microbe dynamics in response to fracking.</title>
        <authorList>
            <person name="Lamendella R."/>
        </authorList>
    </citation>
    <scope>NUCLEOTIDE SEQUENCE [LARGE SCALE GENOMIC DNA]</scope>
    <source>
        <strain evidence="1 2">160A</strain>
    </source>
</reference>
<evidence type="ECO:0000313" key="2">
    <source>
        <dbReference type="Proteomes" id="UP000252733"/>
    </source>
</evidence>
<protein>
    <submittedName>
        <fullName evidence="1">Uncharacterized protein</fullName>
    </submittedName>
</protein>
<gene>
    <name evidence="1" type="ORF">DFO77_10525</name>
</gene>
<dbReference type="EMBL" id="QPIZ01000005">
    <property type="protein sequence ID" value="RCW37517.1"/>
    <property type="molecule type" value="Genomic_DNA"/>
</dbReference>
<dbReference type="Proteomes" id="UP000252733">
    <property type="component" value="Unassembled WGS sequence"/>
</dbReference>
<name>A0A2T0WXG2_9BACT</name>
<proteinExistence type="predicted"/>
<comment type="caution">
    <text evidence="1">The sequence shown here is derived from an EMBL/GenBank/DDBJ whole genome shotgun (WGS) entry which is preliminary data.</text>
</comment>
<dbReference type="AlphaFoldDB" id="A0A2T0WXG2"/>
<keyword evidence="2" id="KW-1185">Reference proteome</keyword>
<sequence length="70" mass="7953">MLLVMALQPVFMFLKGRRSLRGNCTLLSLIIGRVATNNERGRGGYLKPQDVALGYCYQAFSLFPFYLSYL</sequence>